<proteinExistence type="predicted"/>
<feature type="region of interest" description="Disordered" evidence="1">
    <location>
        <begin position="70"/>
        <end position="96"/>
    </location>
</feature>
<reference evidence="2" key="1">
    <citation type="submission" date="2022-01" db="EMBL/GenBank/DDBJ databases">
        <authorList>
            <person name="King R."/>
        </authorList>
    </citation>
    <scope>NUCLEOTIDE SEQUENCE</scope>
</reference>
<dbReference type="AlphaFoldDB" id="A0A9N9QGW4"/>
<evidence type="ECO:0000313" key="3">
    <source>
        <dbReference type="Proteomes" id="UP001152799"/>
    </source>
</evidence>
<accession>A0A9N9QGW4</accession>
<feature type="compositionally biased region" description="Low complexity" evidence="1">
    <location>
        <begin position="23"/>
        <end position="33"/>
    </location>
</feature>
<feature type="compositionally biased region" description="Polar residues" evidence="1">
    <location>
        <begin position="85"/>
        <end position="96"/>
    </location>
</feature>
<dbReference type="EMBL" id="OU892282">
    <property type="protein sequence ID" value="CAG9769911.1"/>
    <property type="molecule type" value="Genomic_DNA"/>
</dbReference>
<sequence>MVADAKNDAAGPAIEYRRKANLTTNNKRQNVNRRNNDNENTRIGNQNKENENRDQITLAQVSKAVDLAIKPIENDKPKHNGGLRKSNSAEITPTPIRQSEENWKLVSYKTKRKNIMLQHNRPDPVRVTNEKQNDLQVADIFVWVFNFDGRK</sequence>
<dbReference type="Proteomes" id="UP001152799">
    <property type="component" value="Chromosome 6"/>
</dbReference>
<keyword evidence="3" id="KW-1185">Reference proteome</keyword>
<name>A0A9N9QGW4_9CUCU</name>
<evidence type="ECO:0000313" key="2">
    <source>
        <dbReference type="EMBL" id="CAG9769911.1"/>
    </source>
</evidence>
<organism evidence="2 3">
    <name type="scientific">Ceutorhynchus assimilis</name>
    <name type="common">cabbage seed weevil</name>
    <dbReference type="NCBI Taxonomy" id="467358"/>
    <lineage>
        <taxon>Eukaryota</taxon>
        <taxon>Metazoa</taxon>
        <taxon>Ecdysozoa</taxon>
        <taxon>Arthropoda</taxon>
        <taxon>Hexapoda</taxon>
        <taxon>Insecta</taxon>
        <taxon>Pterygota</taxon>
        <taxon>Neoptera</taxon>
        <taxon>Endopterygota</taxon>
        <taxon>Coleoptera</taxon>
        <taxon>Polyphaga</taxon>
        <taxon>Cucujiformia</taxon>
        <taxon>Curculionidae</taxon>
        <taxon>Ceutorhynchinae</taxon>
        <taxon>Ceutorhynchus</taxon>
    </lineage>
</organism>
<protein>
    <submittedName>
        <fullName evidence="2">Uncharacterized protein</fullName>
    </submittedName>
</protein>
<evidence type="ECO:0000256" key="1">
    <source>
        <dbReference type="SAM" id="MobiDB-lite"/>
    </source>
</evidence>
<gene>
    <name evidence="2" type="ORF">CEUTPL_LOCUS10384</name>
</gene>
<feature type="region of interest" description="Disordered" evidence="1">
    <location>
        <begin position="1"/>
        <end position="56"/>
    </location>
</feature>